<keyword evidence="1" id="KW-0472">Membrane</keyword>
<name>A0ABR1SSF2_9PEZI</name>
<feature type="transmembrane region" description="Helical" evidence="1">
    <location>
        <begin position="451"/>
        <end position="473"/>
    </location>
</feature>
<feature type="transmembrane region" description="Helical" evidence="1">
    <location>
        <begin position="124"/>
        <end position="144"/>
    </location>
</feature>
<evidence type="ECO:0000313" key="4">
    <source>
        <dbReference type="Proteomes" id="UP001396898"/>
    </source>
</evidence>
<sequence>MPKTGCKLPAGWRGAAFLNTALICFVTILLAILFFVSVLSAGGGWSSSSGTSRLFTGRCDRSSHLNTALHVLLNIIATAILASSNFFMQVLAAPTRREVDKAHARGRWLEIGVQSLHNIRSIPTINSVLWLLLALSIVPLHLIFNSSVLETKASTDYTFTISSEDFIQGSEVDGPIRLIGCDAYGAGCISFDHLNRRCNTLDGCEAEATDELRRISASSARWDNLTLQECYSRYSEKGAFTKYRHGVLVISNPNENVGETKGWSPAEVYRDPIPPVKPELAHAVSPLWYFEYGFATDQDTLLSSYPPFAASLDLGITMNLSTGRVDQGPKTRNLLKDDYYGMKAHYCPSEPYGVDCKIDVNNQLLGIVCLVCLSKSIICCIILVKHRKRDPLVTPGDAIESFIVRPDGTTLGLCSWSRKDFAVRKSHSDSWQPVSTSWKTRTRRFGSAIPVSIWASSYFVITLWLAVGGYFIYAAASITNLKETQFGYNTRNPKVHVFPREITPSTATLLVLANLPQVILSMCYLTYNGLFTRMSSEYEWARYSVRFLPLRVTHKKGQQLSSYRLQLPYLWSVPLLVVSAVLHWLFSNCIYLVISISIVSSTQVDYTNKSAGHGPYYPYNVKDNFTGLLDSPPAIFISLILCFVLAIIPIGLAFVKLPGKMVVMGNCSAVISAACHCFPPGDLDSLISFDTRELSTSRLTEDQNETAAPRNEHDLYGLAVGKLKWGVLSCPAETSNGSQETSSGHLAFGSEIQDVEEVVEGQAYKGSGDMY</sequence>
<feature type="transmembrane region" description="Helical" evidence="1">
    <location>
        <begin position="507"/>
        <end position="527"/>
    </location>
</feature>
<evidence type="ECO:0000259" key="2">
    <source>
        <dbReference type="Pfam" id="PF20163"/>
    </source>
</evidence>
<keyword evidence="4" id="KW-1185">Reference proteome</keyword>
<feature type="transmembrane region" description="Helical" evidence="1">
    <location>
        <begin position="569"/>
        <end position="594"/>
    </location>
</feature>
<feature type="transmembrane region" description="Helical" evidence="1">
    <location>
        <begin position="65"/>
        <end position="87"/>
    </location>
</feature>
<keyword evidence="1" id="KW-0812">Transmembrane</keyword>
<dbReference type="PANTHER" id="PTHR35395">
    <property type="entry name" value="DUF6536 DOMAIN-CONTAINING PROTEIN"/>
    <property type="match status" value="1"/>
</dbReference>
<keyword evidence="1" id="KW-1133">Transmembrane helix</keyword>
<dbReference type="PANTHER" id="PTHR35395:SF1">
    <property type="entry name" value="DUF6536 DOMAIN-CONTAINING PROTEIN"/>
    <property type="match status" value="1"/>
</dbReference>
<reference evidence="3 4" key="1">
    <citation type="submission" date="2023-01" db="EMBL/GenBank/DDBJ databases">
        <title>Analysis of 21 Apiospora genomes using comparative genomics revels a genus with tremendous synthesis potential of carbohydrate active enzymes and secondary metabolites.</title>
        <authorList>
            <person name="Sorensen T."/>
        </authorList>
    </citation>
    <scope>NUCLEOTIDE SEQUENCE [LARGE SCALE GENOMIC DNA]</scope>
    <source>
        <strain evidence="3 4">CBS 20057</strain>
    </source>
</reference>
<dbReference type="Pfam" id="PF20163">
    <property type="entry name" value="DUF6536"/>
    <property type="match status" value="1"/>
</dbReference>
<dbReference type="EMBL" id="JAQQWI010000002">
    <property type="protein sequence ID" value="KAK8037239.1"/>
    <property type="molecule type" value="Genomic_DNA"/>
</dbReference>
<feature type="transmembrane region" description="Helical" evidence="1">
    <location>
        <begin position="364"/>
        <end position="384"/>
    </location>
</feature>
<proteinExistence type="predicted"/>
<accession>A0ABR1SSF2</accession>
<protein>
    <recommendedName>
        <fullName evidence="2">DUF6536 domain-containing protein</fullName>
    </recommendedName>
</protein>
<dbReference type="Proteomes" id="UP001396898">
    <property type="component" value="Unassembled WGS sequence"/>
</dbReference>
<comment type="caution">
    <text evidence="3">The sequence shown here is derived from an EMBL/GenBank/DDBJ whole genome shotgun (WGS) entry which is preliminary data.</text>
</comment>
<feature type="transmembrane region" description="Helical" evidence="1">
    <location>
        <begin position="634"/>
        <end position="655"/>
    </location>
</feature>
<dbReference type="InterPro" id="IPR046623">
    <property type="entry name" value="DUF6536"/>
</dbReference>
<feature type="transmembrane region" description="Helical" evidence="1">
    <location>
        <begin position="21"/>
        <end position="45"/>
    </location>
</feature>
<gene>
    <name evidence="3" type="ORF">PG991_000585</name>
</gene>
<evidence type="ECO:0000256" key="1">
    <source>
        <dbReference type="SAM" id="Phobius"/>
    </source>
</evidence>
<organism evidence="3 4">
    <name type="scientific">Apiospora marii</name>
    <dbReference type="NCBI Taxonomy" id="335849"/>
    <lineage>
        <taxon>Eukaryota</taxon>
        <taxon>Fungi</taxon>
        <taxon>Dikarya</taxon>
        <taxon>Ascomycota</taxon>
        <taxon>Pezizomycotina</taxon>
        <taxon>Sordariomycetes</taxon>
        <taxon>Xylariomycetidae</taxon>
        <taxon>Amphisphaeriales</taxon>
        <taxon>Apiosporaceae</taxon>
        <taxon>Apiospora</taxon>
    </lineage>
</organism>
<evidence type="ECO:0000313" key="3">
    <source>
        <dbReference type="EMBL" id="KAK8037239.1"/>
    </source>
</evidence>
<feature type="domain" description="DUF6536" evidence="2">
    <location>
        <begin position="12"/>
        <end position="167"/>
    </location>
</feature>